<dbReference type="Proteomes" id="UP000029981">
    <property type="component" value="Chromosome 3"/>
</dbReference>
<reference evidence="1 2" key="1">
    <citation type="journal article" date="2009" name="Nat. Genet.">
        <title>The genome of the cucumber, Cucumis sativus L.</title>
        <authorList>
            <person name="Huang S."/>
            <person name="Li R."/>
            <person name="Zhang Z."/>
            <person name="Li L."/>
            <person name="Gu X."/>
            <person name="Fan W."/>
            <person name="Lucas W.J."/>
            <person name="Wang X."/>
            <person name="Xie B."/>
            <person name="Ni P."/>
            <person name="Ren Y."/>
            <person name="Zhu H."/>
            <person name="Li J."/>
            <person name="Lin K."/>
            <person name="Jin W."/>
            <person name="Fei Z."/>
            <person name="Li G."/>
            <person name="Staub J."/>
            <person name="Kilian A."/>
            <person name="van der Vossen E.A."/>
            <person name="Wu Y."/>
            <person name="Guo J."/>
            <person name="He J."/>
            <person name="Jia Z."/>
            <person name="Ren Y."/>
            <person name="Tian G."/>
            <person name="Lu Y."/>
            <person name="Ruan J."/>
            <person name="Qian W."/>
            <person name="Wang M."/>
            <person name="Huang Q."/>
            <person name="Li B."/>
            <person name="Xuan Z."/>
            <person name="Cao J."/>
            <person name="Asan"/>
            <person name="Wu Z."/>
            <person name="Zhang J."/>
            <person name="Cai Q."/>
            <person name="Bai Y."/>
            <person name="Zhao B."/>
            <person name="Han Y."/>
            <person name="Li Y."/>
            <person name="Li X."/>
            <person name="Wang S."/>
            <person name="Shi Q."/>
            <person name="Liu S."/>
            <person name="Cho W.K."/>
            <person name="Kim J.Y."/>
            <person name="Xu Y."/>
            <person name="Heller-Uszynska K."/>
            <person name="Miao H."/>
            <person name="Cheng Z."/>
            <person name="Zhang S."/>
            <person name="Wu J."/>
            <person name="Yang Y."/>
            <person name="Kang H."/>
            <person name="Li M."/>
            <person name="Liang H."/>
            <person name="Ren X."/>
            <person name="Shi Z."/>
            <person name="Wen M."/>
            <person name="Jian M."/>
            <person name="Yang H."/>
            <person name="Zhang G."/>
            <person name="Yang Z."/>
            <person name="Chen R."/>
            <person name="Liu S."/>
            <person name="Li J."/>
            <person name="Ma L."/>
            <person name="Liu H."/>
            <person name="Zhou Y."/>
            <person name="Zhao J."/>
            <person name="Fang X."/>
            <person name="Li G."/>
            <person name="Fang L."/>
            <person name="Li Y."/>
            <person name="Liu D."/>
            <person name="Zheng H."/>
            <person name="Zhang Y."/>
            <person name="Qin N."/>
            <person name="Li Z."/>
            <person name="Yang G."/>
            <person name="Yang S."/>
            <person name="Bolund L."/>
            <person name="Kristiansen K."/>
            <person name="Zheng H."/>
            <person name="Li S."/>
            <person name="Zhang X."/>
            <person name="Yang H."/>
            <person name="Wang J."/>
            <person name="Sun R."/>
            <person name="Zhang B."/>
            <person name="Jiang S."/>
            <person name="Wang J."/>
            <person name="Du Y."/>
            <person name="Li S."/>
        </authorList>
    </citation>
    <scope>NUCLEOTIDE SEQUENCE [LARGE SCALE GENOMIC DNA]</scope>
    <source>
        <strain evidence="2">cv. 9930</strain>
    </source>
</reference>
<dbReference type="AlphaFoldDB" id="A0A0A0L7V6"/>
<gene>
    <name evidence="1" type="ORF">Csa_3G153190</name>
</gene>
<dbReference type="Gramene" id="KGN57094">
    <property type="protein sequence ID" value="KGN57094"/>
    <property type="gene ID" value="Csa_3G153190"/>
</dbReference>
<reference evidence="1 2" key="2">
    <citation type="journal article" date="2009" name="PLoS ONE">
        <title>An integrated genetic and cytogenetic map of the cucumber genome.</title>
        <authorList>
            <person name="Ren Y."/>
            <person name="Zhang Z."/>
            <person name="Liu J."/>
            <person name="Staub J.E."/>
            <person name="Han Y."/>
            <person name="Cheng Z."/>
            <person name="Li X."/>
            <person name="Lu J."/>
            <person name="Miao H."/>
            <person name="Kang H."/>
            <person name="Xie B."/>
            <person name="Gu X."/>
            <person name="Wang X."/>
            <person name="Du Y."/>
            <person name="Jin W."/>
            <person name="Huang S."/>
        </authorList>
    </citation>
    <scope>NUCLEOTIDE SEQUENCE [LARGE SCALE GENOMIC DNA]</scope>
    <source>
        <strain evidence="2">cv. 9930</strain>
    </source>
</reference>
<accession>A0A0A0L7V6</accession>
<keyword evidence="2" id="KW-1185">Reference proteome</keyword>
<reference evidence="1 2" key="3">
    <citation type="journal article" date="2010" name="BMC Genomics">
        <title>Transcriptome sequencing and comparative analysis of cucumber flowers with different sex types.</title>
        <authorList>
            <person name="Guo S."/>
            <person name="Zheng Y."/>
            <person name="Joung J.G."/>
            <person name="Liu S."/>
            <person name="Zhang Z."/>
            <person name="Crasta O.R."/>
            <person name="Sobral B.W."/>
            <person name="Xu Y."/>
            <person name="Huang S."/>
            <person name="Fei Z."/>
        </authorList>
    </citation>
    <scope>NUCLEOTIDE SEQUENCE [LARGE SCALE GENOMIC DNA]</scope>
    <source>
        <strain evidence="2">cv. 9930</strain>
    </source>
</reference>
<proteinExistence type="predicted"/>
<evidence type="ECO:0000313" key="2">
    <source>
        <dbReference type="Proteomes" id="UP000029981"/>
    </source>
</evidence>
<dbReference type="EMBL" id="CM002924">
    <property type="protein sequence ID" value="KGN57094.1"/>
    <property type="molecule type" value="Genomic_DNA"/>
</dbReference>
<protein>
    <submittedName>
        <fullName evidence="1">Uncharacterized protein</fullName>
    </submittedName>
</protein>
<evidence type="ECO:0000313" key="1">
    <source>
        <dbReference type="EMBL" id="KGN57094.1"/>
    </source>
</evidence>
<organism evidence="1 2">
    <name type="scientific">Cucumis sativus</name>
    <name type="common">Cucumber</name>
    <dbReference type="NCBI Taxonomy" id="3659"/>
    <lineage>
        <taxon>Eukaryota</taxon>
        <taxon>Viridiplantae</taxon>
        <taxon>Streptophyta</taxon>
        <taxon>Embryophyta</taxon>
        <taxon>Tracheophyta</taxon>
        <taxon>Spermatophyta</taxon>
        <taxon>Magnoliopsida</taxon>
        <taxon>eudicotyledons</taxon>
        <taxon>Gunneridae</taxon>
        <taxon>Pentapetalae</taxon>
        <taxon>rosids</taxon>
        <taxon>fabids</taxon>
        <taxon>Cucurbitales</taxon>
        <taxon>Cucurbitaceae</taxon>
        <taxon>Benincaseae</taxon>
        <taxon>Cucumis</taxon>
    </lineage>
</organism>
<sequence>MVKRLVLKFNSTNSQFSLKNNSFPGPEELRTTLSATPLLNTLQLNPINAHRIFCLRASVFQSLATELLISALSNLSFLVIQQ</sequence>
<reference evidence="1 2" key="4">
    <citation type="journal article" date="2011" name="BMC Genomics">
        <title>RNA-Seq improves annotation of protein-coding genes in the cucumber genome.</title>
        <authorList>
            <person name="Li Z."/>
            <person name="Zhang Z."/>
            <person name="Yan P."/>
            <person name="Huang S."/>
            <person name="Fei Z."/>
            <person name="Lin K."/>
        </authorList>
    </citation>
    <scope>NUCLEOTIDE SEQUENCE [LARGE SCALE GENOMIC DNA]</scope>
    <source>
        <strain evidence="2">cv. 9930</strain>
    </source>
</reference>
<name>A0A0A0L7V6_CUCSA</name>